<proteinExistence type="predicted"/>
<protein>
    <submittedName>
        <fullName evidence="2">Fructokinase</fullName>
    </submittedName>
</protein>
<keyword evidence="2" id="KW-0418">Kinase</keyword>
<gene>
    <name evidence="2" type="ORF">OBE_00806</name>
</gene>
<dbReference type="InterPro" id="IPR011611">
    <property type="entry name" value="PfkB_dom"/>
</dbReference>
<comment type="caution">
    <text evidence="2">The sequence shown here is derived from an EMBL/GenBank/DDBJ whole genome shotgun (WGS) entry which is preliminary data.</text>
</comment>
<name>K1U962_9ZZZZ</name>
<dbReference type="SUPFAM" id="SSF53613">
    <property type="entry name" value="Ribokinase-like"/>
    <property type="match status" value="1"/>
</dbReference>
<dbReference type="GO" id="GO:0005829">
    <property type="term" value="C:cytosol"/>
    <property type="evidence" value="ECO:0007669"/>
    <property type="project" value="TreeGrafter"/>
</dbReference>
<accession>K1U962</accession>
<dbReference type="Pfam" id="PF00294">
    <property type="entry name" value="PfkB"/>
    <property type="match status" value="1"/>
</dbReference>
<dbReference type="Gene3D" id="3.40.1190.20">
    <property type="match status" value="1"/>
</dbReference>
<dbReference type="PANTHER" id="PTHR46566">
    <property type="entry name" value="1-PHOSPHOFRUCTOKINASE-RELATED"/>
    <property type="match status" value="1"/>
</dbReference>
<evidence type="ECO:0000313" key="2">
    <source>
        <dbReference type="EMBL" id="EKC76504.1"/>
    </source>
</evidence>
<keyword evidence="2" id="KW-0808">Transferase</keyword>
<evidence type="ECO:0000259" key="1">
    <source>
        <dbReference type="Pfam" id="PF00294"/>
    </source>
</evidence>
<dbReference type="GO" id="GO:0008443">
    <property type="term" value="F:phosphofructokinase activity"/>
    <property type="evidence" value="ECO:0007669"/>
    <property type="project" value="TreeGrafter"/>
</dbReference>
<sequence>MLKINDEEIVILSRMFGLPTDMTEAGLALKRQYALQEVILTCGTQGSYVFHDRGISFLHTPQVEVADTVGAGDSFTAGFCASLLRGCPIPEAHARAVAVSAYVCSQHGAMPRLPEELLQDRAPELG</sequence>
<dbReference type="PANTHER" id="PTHR46566:SF2">
    <property type="entry name" value="ATP-DEPENDENT 6-PHOSPHOFRUCTOKINASE ISOZYME 2"/>
    <property type="match status" value="1"/>
</dbReference>
<dbReference type="AlphaFoldDB" id="K1U962"/>
<dbReference type="InterPro" id="IPR029056">
    <property type="entry name" value="Ribokinase-like"/>
</dbReference>
<reference evidence="2" key="1">
    <citation type="journal article" date="2013" name="Environ. Microbiol.">
        <title>Microbiota from the distal guts of lean and obese adolescents exhibit partial functional redundancy besides clear differences in community structure.</title>
        <authorList>
            <person name="Ferrer M."/>
            <person name="Ruiz A."/>
            <person name="Lanza F."/>
            <person name="Haange S.B."/>
            <person name="Oberbach A."/>
            <person name="Till H."/>
            <person name="Bargiela R."/>
            <person name="Campoy C."/>
            <person name="Segura M.T."/>
            <person name="Richter M."/>
            <person name="von Bergen M."/>
            <person name="Seifert J."/>
            <person name="Suarez A."/>
        </authorList>
    </citation>
    <scope>NUCLEOTIDE SEQUENCE</scope>
</reference>
<organism evidence="2">
    <name type="scientific">human gut metagenome</name>
    <dbReference type="NCBI Taxonomy" id="408170"/>
    <lineage>
        <taxon>unclassified sequences</taxon>
        <taxon>metagenomes</taxon>
        <taxon>organismal metagenomes</taxon>
    </lineage>
</organism>
<feature type="domain" description="Carbohydrate kinase PfkB" evidence="1">
    <location>
        <begin position="2"/>
        <end position="114"/>
    </location>
</feature>
<dbReference type="EMBL" id="AJWZ01000550">
    <property type="protein sequence ID" value="EKC76504.1"/>
    <property type="molecule type" value="Genomic_DNA"/>
</dbReference>